<dbReference type="AlphaFoldDB" id="A0A9P8T3S1"/>
<name>A0A9P8T3S1_9ASCO</name>
<reference evidence="1" key="1">
    <citation type="journal article" date="2021" name="Open Biol.">
        <title>Shared evolutionary footprints suggest mitochondrial oxidative damage underlies multiple complex I losses in fungi.</title>
        <authorList>
            <person name="Schikora-Tamarit M.A."/>
            <person name="Marcet-Houben M."/>
            <person name="Nosek J."/>
            <person name="Gabaldon T."/>
        </authorList>
    </citation>
    <scope>NUCLEOTIDE SEQUENCE</scope>
    <source>
        <strain evidence="1">NCAIM Y.01608</strain>
    </source>
</reference>
<sequence>MPLAAMTPSQPVYLAIRNASSRDLQSPFAITGTETVSLMALILSKLHGSDDLVFFVRPWTVMKSTPAASTILTNSMVSWISW</sequence>
<evidence type="ECO:0000313" key="1">
    <source>
        <dbReference type="EMBL" id="KAH3665011.1"/>
    </source>
</evidence>
<accession>A0A9P8T3S1</accession>
<dbReference type="EMBL" id="JAEUBD010001178">
    <property type="protein sequence ID" value="KAH3665011.1"/>
    <property type="molecule type" value="Genomic_DNA"/>
</dbReference>
<comment type="caution">
    <text evidence="1">The sequence shown here is derived from an EMBL/GenBank/DDBJ whole genome shotgun (WGS) entry which is preliminary data.</text>
</comment>
<organism evidence="1 2">
    <name type="scientific">Ogataea polymorpha</name>
    <dbReference type="NCBI Taxonomy" id="460523"/>
    <lineage>
        <taxon>Eukaryota</taxon>
        <taxon>Fungi</taxon>
        <taxon>Dikarya</taxon>
        <taxon>Ascomycota</taxon>
        <taxon>Saccharomycotina</taxon>
        <taxon>Pichiomycetes</taxon>
        <taxon>Pichiales</taxon>
        <taxon>Pichiaceae</taxon>
        <taxon>Ogataea</taxon>
    </lineage>
</organism>
<keyword evidence="2" id="KW-1185">Reference proteome</keyword>
<evidence type="ECO:0000313" key="2">
    <source>
        <dbReference type="Proteomes" id="UP000788993"/>
    </source>
</evidence>
<dbReference type="Proteomes" id="UP000788993">
    <property type="component" value="Unassembled WGS sequence"/>
</dbReference>
<reference evidence="1" key="2">
    <citation type="submission" date="2021-01" db="EMBL/GenBank/DDBJ databases">
        <authorList>
            <person name="Schikora-Tamarit M.A."/>
        </authorList>
    </citation>
    <scope>NUCLEOTIDE SEQUENCE</scope>
    <source>
        <strain evidence="1">NCAIM Y.01608</strain>
    </source>
</reference>
<protein>
    <submittedName>
        <fullName evidence="1">Uncharacterized protein</fullName>
    </submittedName>
</protein>
<gene>
    <name evidence="1" type="ORF">OGATHE_003826</name>
</gene>
<proteinExistence type="predicted"/>